<dbReference type="RefSeq" id="WP_146527071.1">
    <property type="nucleotide sequence ID" value="NZ_SJPV01000004.1"/>
</dbReference>
<protein>
    <recommendedName>
        <fullName evidence="2">DUF4314 domain-containing protein</fullName>
    </recommendedName>
</protein>
<dbReference type="Proteomes" id="UP000319143">
    <property type="component" value="Unassembled WGS sequence"/>
</dbReference>
<dbReference type="Pfam" id="PF14192">
    <property type="entry name" value="DUF4314"/>
    <property type="match status" value="1"/>
</dbReference>
<sequence>MTQLKPGDRIRLTSMTDDPDPIPTGTTGTVTGLHLQNGWTQVDVDWDNGRSLMLSIPPDVVERIDAVQPNGRSC</sequence>
<name>A0A5C6DRY7_9BACT</name>
<evidence type="ECO:0000259" key="2">
    <source>
        <dbReference type="Pfam" id="PF14192"/>
    </source>
</evidence>
<dbReference type="EMBL" id="SJPV01000004">
    <property type="protein sequence ID" value="TWU38637.1"/>
    <property type="molecule type" value="Genomic_DNA"/>
</dbReference>
<evidence type="ECO:0000256" key="1">
    <source>
        <dbReference type="SAM" id="MobiDB-lite"/>
    </source>
</evidence>
<feature type="compositionally biased region" description="Basic and acidic residues" evidence="1">
    <location>
        <begin position="1"/>
        <end position="11"/>
    </location>
</feature>
<gene>
    <name evidence="3" type="ORF">Poly41_31140</name>
</gene>
<comment type="caution">
    <text evidence="3">The sequence shown here is derived from an EMBL/GenBank/DDBJ whole genome shotgun (WGS) entry which is preliminary data.</text>
</comment>
<feature type="domain" description="DUF4314" evidence="2">
    <location>
        <begin position="3"/>
        <end position="62"/>
    </location>
</feature>
<accession>A0A5C6DRY7</accession>
<feature type="region of interest" description="Disordered" evidence="1">
    <location>
        <begin position="1"/>
        <end position="25"/>
    </location>
</feature>
<dbReference type="AlphaFoldDB" id="A0A5C6DRY7"/>
<evidence type="ECO:0000313" key="3">
    <source>
        <dbReference type="EMBL" id="TWU38637.1"/>
    </source>
</evidence>
<organism evidence="3 4">
    <name type="scientific">Novipirellula artificiosorum</name>
    <dbReference type="NCBI Taxonomy" id="2528016"/>
    <lineage>
        <taxon>Bacteria</taxon>
        <taxon>Pseudomonadati</taxon>
        <taxon>Planctomycetota</taxon>
        <taxon>Planctomycetia</taxon>
        <taxon>Pirellulales</taxon>
        <taxon>Pirellulaceae</taxon>
        <taxon>Novipirellula</taxon>
    </lineage>
</organism>
<evidence type="ECO:0000313" key="4">
    <source>
        <dbReference type="Proteomes" id="UP000319143"/>
    </source>
</evidence>
<dbReference type="OrthoDB" id="9813511at2"/>
<reference evidence="3 4" key="1">
    <citation type="submission" date="2019-02" db="EMBL/GenBank/DDBJ databases">
        <title>Deep-cultivation of Planctomycetes and their phenomic and genomic characterization uncovers novel biology.</title>
        <authorList>
            <person name="Wiegand S."/>
            <person name="Jogler M."/>
            <person name="Boedeker C."/>
            <person name="Pinto D."/>
            <person name="Vollmers J."/>
            <person name="Rivas-Marin E."/>
            <person name="Kohn T."/>
            <person name="Peeters S.H."/>
            <person name="Heuer A."/>
            <person name="Rast P."/>
            <person name="Oberbeckmann S."/>
            <person name="Bunk B."/>
            <person name="Jeske O."/>
            <person name="Meyerdierks A."/>
            <person name="Storesund J.E."/>
            <person name="Kallscheuer N."/>
            <person name="Luecker S."/>
            <person name="Lage O.M."/>
            <person name="Pohl T."/>
            <person name="Merkel B.J."/>
            <person name="Hornburger P."/>
            <person name="Mueller R.-W."/>
            <person name="Bruemmer F."/>
            <person name="Labrenz M."/>
            <person name="Spormann A.M."/>
            <person name="Op Den Camp H."/>
            <person name="Overmann J."/>
            <person name="Amann R."/>
            <person name="Jetten M.S.M."/>
            <person name="Mascher T."/>
            <person name="Medema M.H."/>
            <person name="Devos D.P."/>
            <person name="Kaster A.-K."/>
            <person name="Ovreas L."/>
            <person name="Rohde M."/>
            <person name="Galperin M.Y."/>
            <person name="Jogler C."/>
        </authorList>
    </citation>
    <scope>NUCLEOTIDE SEQUENCE [LARGE SCALE GENOMIC DNA]</scope>
    <source>
        <strain evidence="3 4">Poly41</strain>
    </source>
</reference>
<proteinExistence type="predicted"/>
<dbReference type="InterPro" id="IPR025463">
    <property type="entry name" value="DUF4314"/>
</dbReference>
<keyword evidence="4" id="KW-1185">Reference proteome</keyword>